<evidence type="ECO:0000313" key="2">
    <source>
        <dbReference type="EMBL" id="SEM26171.1"/>
    </source>
</evidence>
<gene>
    <name evidence="2" type="ORF">SAMN04489760_10882</name>
</gene>
<feature type="transmembrane region" description="Helical" evidence="1">
    <location>
        <begin position="74"/>
        <end position="93"/>
    </location>
</feature>
<sequence>MNAISSPGIGGAFLILFNLLYFVLIMTLTSLFIERIWIGRTRWLILPLITLSFGLFFLKPSLFLYILGAVAGPFSIQGMLVVTGCGILAGMAMSSL</sequence>
<organism evidence="2 3">
    <name type="scientific">Syntrophus gentianae</name>
    <dbReference type="NCBI Taxonomy" id="43775"/>
    <lineage>
        <taxon>Bacteria</taxon>
        <taxon>Pseudomonadati</taxon>
        <taxon>Thermodesulfobacteriota</taxon>
        <taxon>Syntrophia</taxon>
        <taxon>Syntrophales</taxon>
        <taxon>Syntrophaceae</taxon>
        <taxon>Syntrophus</taxon>
    </lineage>
</organism>
<keyword evidence="1" id="KW-0472">Membrane</keyword>
<proteinExistence type="predicted"/>
<feature type="transmembrane region" description="Helical" evidence="1">
    <location>
        <begin position="45"/>
        <end position="68"/>
    </location>
</feature>
<reference evidence="2 3" key="1">
    <citation type="submission" date="2016-10" db="EMBL/GenBank/DDBJ databases">
        <authorList>
            <person name="de Groot N.N."/>
        </authorList>
    </citation>
    <scope>NUCLEOTIDE SEQUENCE [LARGE SCALE GENOMIC DNA]</scope>
    <source>
        <strain evidence="2 3">DSM 8423</strain>
    </source>
</reference>
<keyword evidence="3" id="KW-1185">Reference proteome</keyword>
<feature type="transmembrane region" description="Helical" evidence="1">
    <location>
        <begin position="12"/>
        <end position="33"/>
    </location>
</feature>
<accession>A0A1H7WXP7</accession>
<dbReference type="AlphaFoldDB" id="A0A1H7WXP7"/>
<evidence type="ECO:0000256" key="1">
    <source>
        <dbReference type="SAM" id="Phobius"/>
    </source>
</evidence>
<evidence type="ECO:0000313" key="3">
    <source>
        <dbReference type="Proteomes" id="UP000198744"/>
    </source>
</evidence>
<keyword evidence="1" id="KW-1133">Transmembrane helix</keyword>
<name>A0A1H7WXP7_9BACT</name>
<dbReference type="STRING" id="43775.SAMN04489760_10882"/>
<protein>
    <submittedName>
        <fullName evidence="2">Uncharacterized protein</fullName>
    </submittedName>
</protein>
<dbReference type="EMBL" id="FOBS01000008">
    <property type="protein sequence ID" value="SEM26171.1"/>
    <property type="molecule type" value="Genomic_DNA"/>
</dbReference>
<keyword evidence="1" id="KW-0812">Transmembrane</keyword>
<dbReference type="Proteomes" id="UP000198744">
    <property type="component" value="Unassembled WGS sequence"/>
</dbReference>